<evidence type="ECO:0000313" key="3">
    <source>
        <dbReference type="Proteomes" id="UP000789759"/>
    </source>
</evidence>
<sequence length="286" mass="33319">MKTLHFLLLILIVFNVVVHATDDKDLNFYDDKDLTCEKLFNVSSCNDCQELIFHDIKQDEDDCPTAFKFIKEIKKVIKESDVKKVDPYNSTYFKKGLENYCDLPFNCDPQTAKKYWTKIEDVCSEELNNKIDWSSDPKKMDKNMILVFDNLVYIHYLGVTVDAEIKWIRRVPSASAVTIINEFNKATDKDPEPTYSLDGKYVFKKDGTRILIPKKLACDEECYESIVKMYKSWIKHYELSPEVIENIFGSEDELNDYFSCKPDDKRGVQRTSGSCLSPLHSSFFFN</sequence>
<comment type="caution">
    <text evidence="2">The sequence shown here is derived from an EMBL/GenBank/DDBJ whole genome shotgun (WGS) entry which is preliminary data.</text>
</comment>
<keyword evidence="1" id="KW-0732">Signal</keyword>
<dbReference type="OrthoDB" id="2335347at2759"/>
<evidence type="ECO:0000256" key="1">
    <source>
        <dbReference type="SAM" id="SignalP"/>
    </source>
</evidence>
<feature type="signal peptide" evidence="1">
    <location>
        <begin position="1"/>
        <end position="20"/>
    </location>
</feature>
<dbReference type="AlphaFoldDB" id="A0A9N8VI02"/>
<name>A0A9N8VI02_9GLOM</name>
<evidence type="ECO:0000313" key="2">
    <source>
        <dbReference type="EMBL" id="CAG8451752.1"/>
    </source>
</evidence>
<reference evidence="2" key="1">
    <citation type="submission" date="2021-06" db="EMBL/GenBank/DDBJ databases">
        <authorList>
            <person name="Kallberg Y."/>
            <person name="Tangrot J."/>
            <person name="Rosling A."/>
        </authorList>
    </citation>
    <scope>NUCLEOTIDE SEQUENCE</scope>
    <source>
        <strain evidence="2">FL966</strain>
    </source>
</reference>
<protein>
    <submittedName>
        <fullName evidence="2">5708_t:CDS:1</fullName>
    </submittedName>
</protein>
<feature type="chain" id="PRO_5040500091" evidence="1">
    <location>
        <begin position="21"/>
        <end position="286"/>
    </location>
</feature>
<organism evidence="2 3">
    <name type="scientific">Cetraspora pellucida</name>
    <dbReference type="NCBI Taxonomy" id="1433469"/>
    <lineage>
        <taxon>Eukaryota</taxon>
        <taxon>Fungi</taxon>
        <taxon>Fungi incertae sedis</taxon>
        <taxon>Mucoromycota</taxon>
        <taxon>Glomeromycotina</taxon>
        <taxon>Glomeromycetes</taxon>
        <taxon>Diversisporales</taxon>
        <taxon>Gigasporaceae</taxon>
        <taxon>Cetraspora</taxon>
    </lineage>
</organism>
<dbReference type="Proteomes" id="UP000789759">
    <property type="component" value="Unassembled WGS sequence"/>
</dbReference>
<accession>A0A9N8VI02</accession>
<keyword evidence="3" id="KW-1185">Reference proteome</keyword>
<proteinExistence type="predicted"/>
<gene>
    <name evidence="2" type="ORF">CPELLU_LOCUS180</name>
</gene>
<dbReference type="EMBL" id="CAJVQA010000037">
    <property type="protein sequence ID" value="CAG8451752.1"/>
    <property type="molecule type" value="Genomic_DNA"/>
</dbReference>